<dbReference type="GO" id="GO:0016614">
    <property type="term" value="F:oxidoreductase activity, acting on CH-OH group of donors"/>
    <property type="evidence" value="ECO:0007669"/>
    <property type="project" value="InterPro"/>
</dbReference>
<feature type="binding site" description="axial binding residue" evidence="5">
    <location>
        <position position="207"/>
    </location>
    <ligand>
        <name>heme c</name>
        <dbReference type="ChEBI" id="CHEBI:61717"/>
        <label>2</label>
    </ligand>
    <ligandPart>
        <name>Fe</name>
        <dbReference type="ChEBI" id="CHEBI:18248"/>
    </ligandPart>
</feature>
<feature type="domain" description="Cytochrome c" evidence="6">
    <location>
        <begin position="313"/>
        <end position="403"/>
    </location>
</feature>
<dbReference type="SUPFAM" id="SSF46626">
    <property type="entry name" value="Cytochrome c"/>
    <property type="match status" value="3"/>
</dbReference>
<feature type="domain" description="Cytochrome c" evidence="6">
    <location>
        <begin position="43"/>
        <end position="146"/>
    </location>
</feature>
<keyword evidence="8" id="KW-1185">Reference proteome</keyword>
<organism evidence="7 8">
    <name type="scientific">Bordetella genomosp. 12</name>
    <dbReference type="NCBI Taxonomy" id="463035"/>
    <lineage>
        <taxon>Bacteria</taxon>
        <taxon>Pseudomonadati</taxon>
        <taxon>Pseudomonadota</taxon>
        <taxon>Betaproteobacteria</taxon>
        <taxon>Burkholderiales</taxon>
        <taxon>Alcaligenaceae</taxon>
        <taxon>Bordetella</taxon>
    </lineage>
</organism>
<feature type="binding site" description="covalent" evidence="4">
    <location>
        <position position="60"/>
    </location>
    <ligand>
        <name>heme c</name>
        <dbReference type="ChEBI" id="CHEBI:61717"/>
        <label>1</label>
    </ligand>
</feature>
<feature type="binding site" description="covalent" evidence="4">
    <location>
        <position position="206"/>
    </location>
    <ligand>
        <name>heme c</name>
        <dbReference type="ChEBI" id="CHEBI:61717"/>
        <label>2</label>
    </ligand>
</feature>
<protein>
    <submittedName>
        <fullName evidence="7">Alcohol dehydrogenase</fullName>
    </submittedName>
</protein>
<keyword evidence="1 4" id="KW-0349">Heme</keyword>
<evidence type="ECO:0000259" key="6">
    <source>
        <dbReference type="PROSITE" id="PS51007"/>
    </source>
</evidence>
<dbReference type="GO" id="GO:0016020">
    <property type="term" value="C:membrane"/>
    <property type="evidence" value="ECO:0007669"/>
    <property type="project" value="InterPro"/>
</dbReference>
<dbReference type="GO" id="GO:0005506">
    <property type="term" value="F:iron ion binding"/>
    <property type="evidence" value="ECO:0007669"/>
    <property type="project" value="InterPro"/>
</dbReference>
<dbReference type="EMBL" id="NEVU01000001">
    <property type="protein sequence ID" value="OZI77350.1"/>
    <property type="molecule type" value="Genomic_DNA"/>
</dbReference>
<keyword evidence="2 5" id="KW-0479">Metal-binding</keyword>
<feature type="binding site" description="axial binding residue" evidence="5">
    <location>
        <position position="61"/>
    </location>
    <ligand>
        <name>heme c</name>
        <dbReference type="ChEBI" id="CHEBI:61717"/>
        <label>1</label>
    </ligand>
    <ligandPart>
        <name>Fe</name>
        <dbReference type="ChEBI" id="CHEBI:18248"/>
    </ligandPart>
</feature>
<feature type="binding site" description="covalent" evidence="4">
    <location>
        <position position="203"/>
    </location>
    <ligand>
        <name>heme c</name>
        <dbReference type="ChEBI" id="CHEBI:61717"/>
        <label>2</label>
    </ligand>
</feature>
<dbReference type="InterPro" id="IPR051459">
    <property type="entry name" value="Cytochrome_c-type_DH"/>
</dbReference>
<evidence type="ECO:0000256" key="1">
    <source>
        <dbReference type="ARBA" id="ARBA00022617"/>
    </source>
</evidence>
<feature type="binding site" description="covalent" evidence="4">
    <location>
        <position position="326"/>
    </location>
    <ligand>
        <name>heme c</name>
        <dbReference type="ChEBI" id="CHEBI:61717"/>
        <label>3</label>
    </ligand>
</feature>
<dbReference type="PROSITE" id="PS51007">
    <property type="entry name" value="CYTC"/>
    <property type="match status" value="3"/>
</dbReference>
<dbReference type="InterPro" id="IPR014353">
    <property type="entry name" value="Membr-bd_ADH_cyt_c"/>
</dbReference>
<feature type="binding site" description="covalent" evidence="4">
    <location>
        <position position="329"/>
    </location>
    <ligand>
        <name>heme c</name>
        <dbReference type="ChEBI" id="CHEBI:61717"/>
        <label>3</label>
    </ligand>
</feature>
<dbReference type="RefSeq" id="WP_094809893.1">
    <property type="nucleotide sequence ID" value="NZ_NEVU01000001.1"/>
</dbReference>
<dbReference type="AlphaFoldDB" id="A0A261VUS2"/>
<feature type="binding site" description="axial binding residue" evidence="5">
    <location>
        <position position="330"/>
    </location>
    <ligand>
        <name>heme c</name>
        <dbReference type="ChEBI" id="CHEBI:61717"/>
        <label>3</label>
    </ligand>
    <ligandPart>
        <name>Fe</name>
        <dbReference type="ChEBI" id="CHEBI:18248"/>
    </ligandPart>
</feature>
<comment type="cofactor">
    <cofactor evidence="4">
        <name>heme c</name>
        <dbReference type="ChEBI" id="CHEBI:61717"/>
    </cofactor>
    <text evidence="4">Binds 3 heme c groups covalently per subunit.</text>
</comment>
<dbReference type="GO" id="GO:0009055">
    <property type="term" value="F:electron transfer activity"/>
    <property type="evidence" value="ECO:0007669"/>
    <property type="project" value="InterPro"/>
</dbReference>
<dbReference type="PIRSF" id="PIRSF000018">
    <property type="entry name" value="Mb_ADH_cyt_c"/>
    <property type="match status" value="1"/>
</dbReference>
<accession>A0A261VUS2</accession>
<name>A0A261VUS2_9BORD</name>
<feature type="domain" description="Cytochrome c" evidence="6">
    <location>
        <begin position="188"/>
        <end position="298"/>
    </location>
</feature>
<evidence type="ECO:0000256" key="5">
    <source>
        <dbReference type="PIRSR" id="PIRSR000018-51"/>
    </source>
</evidence>
<proteinExistence type="predicted"/>
<dbReference type="PANTHER" id="PTHR35008">
    <property type="entry name" value="BLL4482 PROTEIN-RELATED"/>
    <property type="match status" value="1"/>
</dbReference>
<dbReference type="Gene3D" id="1.10.760.10">
    <property type="entry name" value="Cytochrome c-like domain"/>
    <property type="match status" value="3"/>
</dbReference>
<evidence type="ECO:0000313" key="7">
    <source>
        <dbReference type="EMBL" id="OZI77350.1"/>
    </source>
</evidence>
<dbReference type="Pfam" id="PF00034">
    <property type="entry name" value="Cytochrom_C"/>
    <property type="match status" value="3"/>
</dbReference>
<dbReference type="Proteomes" id="UP000216429">
    <property type="component" value="Unassembled WGS sequence"/>
</dbReference>
<dbReference type="InterPro" id="IPR009056">
    <property type="entry name" value="Cyt_c-like_dom"/>
</dbReference>
<evidence type="ECO:0000256" key="2">
    <source>
        <dbReference type="ARBA" id="ARBA00022723"/>
    </source>
</evidence>
<feature type="binding site" description="covalent" evidence="4">
    <location>
        <position position="57"/>
    </location>
    <ligand>
        <name>heme c</name>
        <dbReference type="ChEBI" id="CHEBI:61717"/>
        <label>1</label>
    </ligand>
</feature>
<evidence type="ECO:0000313" key="8">
    <source>
        <dbReference type="Proteomes" id="UP000216429"/>
    </source>
</evidence>
<gene>
    <name evidence="7" type="ORF">CAL22_02040</name>
</gene>
<reference evidence="8" key="1">
    <citation type="submission" date="2017-05" db="EMBL/GenBank/DDBJ databases">
        <title>Complete and WGS of Bordetella genogroups.</title>
        <authorList>
            <person name="Spilker T."/>
            <person name="Lipuma J."/>
        </authorList>
    </citation>
    <scope>NUCLEOTIDE SEQUENCE [LARGE SCALE GENOMIC DNA]</scope>
    <source>
        <strain evidence="8">AU6712</strain>
    </source>
</reference>
<dbReference type="GO" id="GO:0020037">
    <property type="term" value="F:heme binding"/>
    <property type="evidence" value="ECO:0007669"/>
    <property type="project" value="InterPro"/>
</dbReference>
<dbReference type="InterPro" id="IPR036909">
    <property type="entry name" value="Cyt_c-like_dom_sf"/>
</dbReference>
<evidence type="ECO:0000256" key="3">
    <source>
        <dbReference type="ARBA" id="ARBA00023004"/>
    </source>
</evidence>
<evidence type="ECO:0000256" key="4">
    <source>
        <dbReference type="PIRSR" id="PIRSR000018-50"/>
    </source>
</evidence>
<dbReference type="OrthoDB" id="9809720at2"/>
<keyword evidence="3 5" id="KW-0408">Iron</keyword>
<sequence length="424" mass="45041">MKKWTMYGGLVLVLLLVAAGGLAYWLGMREEAVPAPARADASALIERGRYLAQVGNCAGCHTARGGQPYAGGTPIPTPFGALYGPNITPDAQTGIGSWSAEDFWRALHEGKGPGGKLLYPAFPYTEYTRMPREDVDALYAYLRTVAPVRQASRPPALTWPYDQRALLAGWRALNFRAGVYQPDPTQSVQWNRGRYLVQGPGHCAACHAPRDALGATQDGARLPGGVIPVLHWYAPPLNSDALRGLGTWSAADIAALLRHGMATPSVATGPMAEVVLGSTQHLTEADAQAIGLYLKSLPPAVALPDSKRAPTASVMSLGERLYSQHCASCHQANGRGSGQDWPPLAMNSSVTAISALNVIHMVLDGGFAPATAANPRPHGMPPFGPFMDDNDIAAVVTYIRSSWGNNAGAVTPLEVKRARQDARP</sequence>
<dbReference type="PANTHER" id="PTHR35008:SF4">
    <property type="entry name" value="BLL4482 PROTEIN"/>
    <property type="match status" value="1"/>
</dbReference>
<comment type="caution">
    <text evidence="7">The sequence shown here is derived from an EMBL/GenBank/DDBJ whole genome shotgun (WGS) entry which is preliminary data.</text>
</comment>